<feature type="binding site" evidence="5">
    <location>
        <position position="95"/>
    </location>
    <ligand>
        <name>Mg(2+)</name>
        <dbReference type="ChEBI" id="CHEBI:18420"/>
        <label>1</label>
        <note>catalytic</note>
    </ligand>
</feature>
<dbReference type="AlphaFoldDB" id="A0A1H7FNW3"/>
<dbReference type="InterPro" id="IPR000760">
    <property type="entry name" value="Inositol_monophosphatase-like"/>
</dbReference>
<feature type="binding site" evidence="5">
    <location>
        <position position="92"/>
    </location>
    <ligand>
        <name>Mg(2+)</name>
        <dbReference type="ChEBI" id="CHEBI:18420"/>
        <label>1</label>
        <note>catalytic</note>
    </ligand>
</feature>
<dbReference type="Gene3D" id="3.30.540.10">
    <property type="entry name" value="Fructose-1,6-Bisphosphatase, subunit A, domain 1"/>
    <property type="match status" value="1"/>
</dbReference>
<accession>A0A1H7FNW3</accession>
<proteinExistence type="inferred from homology"/>
<keyword evidence="4 5" id="KW-0460">Magnesium</keyword>
<keyword evidence="7" id="KW-1185">Reference proteome</keyword>
<dbReference type="Pfam" id="PF00459">
    <property type="entry name" value="Inositol_P"/>
    <property type="match status" value="1"/>
</dbReference>
<dbReference type="STRING" id="1396821.SAMN05444515_101299"/>
<comment type="similarity">
    <text evidence="1">Belongs to the inositol monophosphatase superfamily.</text>
</comment>
<evidence type="ECO:0000256" key="4">
    <source>
        <dbReference type="ARBA" id="ARBA00022842"/>
    </source>
</evidence>
<dbReference type="PROSITE" id="PS00630">
    <property type="entry name" value="IMP_2"/>
    <property type="match status" value="1"/>
</dbReference>
<gene>
    <name evidence="6" type="ORF">SAMN05444515_101299</name>
</gene>
<protein>
    <submittedName>
        <fullName evidence="6">Myo-inositol-1(Or 4)-monophosphatase</fullName>
    </submittedName>
</protein>
<dbReference type="CDD" id="cd01637">
    <property type="entry name" value="IMPase_like"/>
    <property type="match status" value="1"/>
</dbReference>
<dbReference type="PANTHER" id="PTHR20854:SF4">
    <property type="entry name" value="INOSITOL-1-MONOPHOSPHATASE-RELATED"/>
    <property type="match status" value="1"/>
</dbReference>
<dbReference type="PROSITE" id="PS00629">
    <property type="entry name" value="IMP_1"/>
    <property type="match status" value="1"/>
</dbReference>
<dbReference type="SUPFAM" id="SSF56655">
    <property type="entry name" value="Carbohydrate phosphatase"/>
    <property type="match status" value="1"/>
</dbReference>
<dbReference type="Gene3D" id="3.40.190.80">
    <property type="match status" value="1"/>
</dbReference>
<evidence type="ECO:0000256" key="5">
    <source>
        <dbReference type="PIRSR" id="PIRSR600760-2"/>
    </source>
</evidence>
<dbReference type="Proteomes" id="UP000199256">
    <property type="component" value="Unassembled WGS sequence"/>
</dbReference>
<dbReference type="GO" id="GO:0006020">
    <property type="term" value="P:inositol metabolic process"/>
    <property type="evidence" value="ECO:0007669"/>
    <property type="project" value="TreeGrafter"/>
</dbReference>
<dbReference type="PRINTS" id="PR00377">
    <property type="entry name" value="IMPHPHTASES"/>
</dbReference>
<feature type="binding site" evidence="5">
    <location>
        <position position="71"/>
    </location>
    <ligand>
        <name>Mg(2+)</name>
        <dbReference type="ChEBI" id="CHEBI:18420"/>
        <label>1</label>
        <note>catalytic</note>
    </ligand>
</feature>
<dbReference type="GO" id="GO:0046872">
    <property type="term" value="F:metal ion binding"/>
    <property type="evidence" value="ECO:0007669"/>
    <property type="project" value="UniProtKB-KW"/>
</dbReference>
<evidence type="ECO:0000256" key="2">
    <source>
        <dbReference type="ARBA" id="ARBA00022723"/>
    </source>
</evidence>
<keyword evidence="2 5" id="KW-0479">Metal-binding</keyword>
<feature type="binding site" evidence="5">
    <location>
        <position position="217"/>
    </location>
    <ligand>
        <name>Mg(2+)</name>
        <dbReference type="ChEBI" id="CHEBI:18420"/>
        <label>1</label>
        <note>catalytic</note>
    </ligand>
</feature>
<dbReference type="GO" id="GO:0046854">
    <property type="term" value="P:phosphatidylinositol phosphate biosynthetic process"/>
    <property type="evidence" value="ECO:0007669"/>
    <property type="project" value="InterPro"/>
</dbReference>
<evidence type="ECO:0000313" key="6">
    <source>
        <dbReference type="EMBL" id="SEK27773.1"/>
    </source>
</evidence>
<dbReference type="InterPro" id="IPR020550">
    <property type="entry name" value="Inositol_monophosphatase_CS"/>
</dbReference>
<dbReference type="RefSeq" id="WP_090249927.1">
    <property type="nucleotide sequence ID" value="NZ_FOAA01000001.1"/>
</dbReference>
<feature type="binding site" evidence="5">
    <location>
        <position position="94"/>
    </location>
    <ligand>
        <name>Mg(2+)</name>
        <dbReference type="ChEBI" id="CHEBI:18420"/>
        <label>1</label>
        <note>catalytic</note>
    </ligand>
</feature>
<evidence type="ECO:0000313" key="7">
    <source>
        <dbReference type="Proteomes" id="UP000199256"/>
    </source>
</evidence>
<dbReference type="GO" id="GO:0007165">
    <property type="term" value="P:signal transduction"/>
    <property type="evidence" value="ECO:0007669"/>
    <property type="project" value="TreeGrafter"/>
</dbReference>
<organism evidence="6 7">
    <name type="scientific">Ectothiorhodospira marina</name>
    <dbReference type="NCBI Taxonomy" id="1396821"/>
    <lineage>
        <taxon>Bacteria</taxon>
        <taxon>Pseudomonadati</taxon>
        <taxon>Pseudomonadota</taxon>
        <taxon>Gammaproteobacteria</taxon>
        <taxon>Chromatiales</taxon>
        <taxon>Ectothiorhodospiraceae</taxon>
        <taxon>Ectothiorhodospira</taxon>
    </lineage>
</organism>
<evidence type="ECO:0000256" key="1">
    <source>
        <dbReference type="ARBA" id="ARBA00009759"/>
    </source>
</evidence>
<comment type="cofactor">
    <cofactor evidence="5">
        <name>Mg(2+)</name>
        <dbReference type="ChEBI" id="CHEBI:18420"/>
    </cofactor>
</comment>
<name>A0A1H7FNW3_9GAMM</name>
<dbReference type="PANTHER" id="PTHR20854">
    <property type="entry name" value="INOSITOL MONOPHOSPHATASE"/>
    <property type="match status" value="1"/>
</dbReference>
<evidence type="ECO:0000256" key="3">
    <source>
        <dbReference type="ARBA" id="ARBA00022801"/>
    </source>
</evidence>
<dbReference type="InterPro" id="IPR020583">
    <property type="entry name" value="Inositol_monoP_metal-BS"/>
</dbReference>
<sequence length="268" mass="29466">MTDHSPTITSLDWHSITQGVCQRVDQVLNQADRSGRLKTDGSWVTDTDMAIQRELQDWLAELHPEIGFLGEEMTPQAQQEALAGDRPLWVLDPLDGTSNFRVGLPAYATSMALLSHGRAVFGLVYDPCRRETFTAVHGQGAWLNGERLTIDPDSTLNLARAVAAVDFKRLPPPLAMKLASEPPYASQRSIGSVALEWCWVAAGRFAVYVHGKQNLWDYAAGQLILSEAGGHHTTLQGEAPAVLDLRPRSAVCAMSRELLDAWERALQV</sequence>
<dbReference type="GO" id="GO:0008934">
    <property type="term" value="F:inositol monophosphate 1-phosphatase activity"/>
    <property type="evidence" value="ECO:0007669"/>
    <property type="project" value="TreeGrafter"/>
</dbReference>
<dbReference type="EMBL" id="FOAA01000001">
    <property type="protein sequence ID" value="SEK27773.1"/>
    <property type="molecule type" value="Genomic_DNA"/>
</dbReference>
<keyword evidence="3" id="KW-0378">Hydrolase</keyword>
<reference evidence="7" key="1">
    <citation type="submission" date="2016-10" db="EMBL/GenBank/DDBJ databases">
        <authorList>
            <person name="Varghese N."/>
            <person name="Submissions S."/>
        </authorList>
    </citation>
    <scope>NUCLEOTIDE SEQUENCE [LARGE SCALE GENOMIC DNA]</scope>
    <source>
        <strain evidence="7">DSM 241</strain>
    </source>
</reference>
<dbReference type="OrthoDB" id="9785695at2"/>